<feature type="domain" description="Mechanosensitive ion channel MscS porin" evidence="12">
    <location>
        <begin position="44"/>
        <end position="265"/>
    </location>
</feature>
<evidence type="ECO:0000256" key="8">
    <source>
        <dbReference type="SAM" id="Phobius"/>
    </source>
</evidence>
<keyword evidence="3" id="KW-1003">Cell membrane</keyword>
<feature type="domain" description="Mechanosensitive ion channel transmembrane helices 2/3" evidence="14">
    <location>
        <begin position="882"/>
        <end position="921"/>
    </location>
</feature>
<accession>A0A9D9GSH9</accession>
<feature type="domain" description="Mechanosensitive ion channel inner membrane" evidence="11">
    <location>
        <begin position="490"/>
        <end position="817"/>
    </location>
</feature>
<dbReference type="SUPFAM" id="SSF82689">
    <property type="entry name" value="Mechanosensitive channel protein MscS (YggB), C-terminal domain"/>
    <property type="match status" value="1"/>
</dbReference>
<feature type="transmembrane region" description="Helical" evidence="8">
    <location>
        <begin position="541"/>
        <end position="560"/>
    </location>
</feature>
<evidence type="ECO:0000259" key="14">
    <source>
        <dbReference type="Pfam" id="PF21088"/>
    </source>
</evidence>
<comment type="subcellular location">
    <subcellularLocation>
        <location evidence="1">Cell membrane</location>
        <topology evidence="1">Multi-pass membrane protein</topology>
    </subcellularLocation>
</comment>
<keyword evidence="9" id="KW-0732">Signal</keyword>
<feature type="transmembrane region" description="Helical" evidence="8">
    <location>
        <begin position="639"/>
        <end position="657"/>
    </location>
</feature>
<evidence type="ECO:0000256" key="7">
    <source>
        <dbReference type="SAM" id="Coils"/>
    </source>
</evidence>
<dbReference type="Gene3D" id="2.30.30.60">
    <property type="match status" value="1"/>
</dbReference>
<feature type="transmembrane region" description="Helical" evidence="8">
    <location>
        <begin position="566"/>
        <end position="588"/>
    </location>
</feature>
<evidence type="ECO:0000256" key="2">
    <source>
        <dbReference type="ARBA" id="ARBA00008017"/>
    </source>
</evidence>
<dbReference type="EMBL" id="JADINH010000006">
    <property type="protein sequence ID" value="MBO8414849.1"/>
    <property type="molecule type" value="Genomic_DNA"/>
</dbReference>
<feature type="transmembrane region" description="Helical" evidence="8">
    <location>
        <begin position="485"/>
        <end position="505"/>
    </location>
</feature>
<dbReference type="GO" id="GO:0008381">
    <property type="term" value="F:mechanosensitive monoatomic ion channel activity"/>
    <property type="evidence" value="ECO:0007669"/>
    <property type="project" value="UniProtKB-ARBA"/>
</dbReference>
<dbReference type="InterPro" id="IPR011014">
    <property type="entry name" value="MscS_channel_TM-2"/>
</dbReference>
<sequence length="1100" mass="124098">MRYLSFIFAALFALSLPQLSAKAQTVETDFGAVELPTDEEINAQINEIDGSKISDAEKQQKLQPLINAGTIIDKYVKTSQQNDDFAKTKAQAPAQLKELEHELQQTKAQYSTVPDVSTRSADEISAKLTELNAQLQEVQENLADANADYTALQTLPNRAQNTIAKNNARISELSSALSATTALTDPLNYRVMALEHYTLELENTLLQDELSSQNVLQDLANYRIHINTIKNDYLVSYIHALQTAQRELSTAGLAKAQEEDSELSKYNAALQQQISANQQISSYIDKQLQDNQRLSQELQQVQTALNIVNQIEDTLDEQLSGVNGSLFLSRLLNRQQSEIPNVKISFNLDELIPNLNVWLYDLRSYRDELFDIDNYCAGLIAKYPELAQHQDDLKELMHQRRSLFDELYQSMSSGLSQAINLKIKNTELQQTTARVKGTINDHLFWLSSNLPLSTDFAAAFIPTLKAQLDNIAENTRTPGFWQNTFHTFSLLFFPLVVIFALTMVFKPHLKRRDDQLAMRLDRKTDGYLVTPEALLVRLGLAIPRIALFTALGAVFIFFALDTMAQQLSVVNMLILHLTIFIFFIEILKPNSIMQRHFCMPPAVIAKQRLMLDKLWLAIVPILIVANIREIDPPGISTDLIGYCLTLCCTGYITYIAVKFLKQEFSEKELSFMSWVKGLLLIIIPLTLFVMLALGYYYTVIKLVNRIAISLYTCILYIIISSTIRRELFVAENRMVRRMRAQHPAALQQKNGHSKKQAVYNKKEERQKQLDTLRLELINNKAFKLINGVLICLTAFLLYLQWNDLAGVLNYLDTIYLWKDESLVNGVITLNKSLSLADIIIAALVLVVTVILNRNLPSLMERMVMLKPNPRFKSTSYTVRILSSYIIIALGIVFAAGALGISWNNLQWLVAALSVGLGFGLQEIFANFVSGIIILFERQLRVGDIVTLNNLSGTVSKIRIRATTIVSFDNKEVLIPNREFITTALTNWSLSNTVTKVEFAIGVSYDADINKAKSILHQIVRGCKYLAAEKPYTIYVSSLDASCVTIMCEVFVNEIGNRKPTTDYLSTETLRRFAEAGIEIPFNQLDVKLKNLDNGQSLKIG</sequence>
<dbReference type="InterPro" id="IPR023408">
    <property type="entry name" value="MscS_beta-dom_sf"/>
</dbReference>
<feature type="signal peptide" evidence="9">
    <location>
        <begin position="1"/>
        <end position="23"/>
    </location>
</feature>
<dbReference type="Pfam" id="PF21088">
    <property type="entry name" value="MS_channel_1st"/>
    <property type="match status" value="1"/>
</dbReference>
<dbReference type="Gene3D" id="3.30.70.100">
    <property type="match status" value="1"/>
</dbReference>
<evidence type="ECO:0000256" key="3">
    <source>
        <dbReference type="ARBA" id="ARBA00022475"/>
    </source>
</evidence>
<evidence type="ECO:0000256" key="9">
    <source>
        <dbReference type="SAM" id="SignalP"/>
    </source>
</evidence>
<evidence type="ECO:0000256" key="4">
    <source>
        <dbReference type="ARBA" id="ARBA00022692"/>
    </source>
</evidence>
<feature type="chain" id="PRO_5038702690" evidence="9">
    <location>
        <begin position="24"/>
        <end position="1100"/>
    </location>
</feature>
<organism evidence="15 16">
    <name type="scientific">Candidatus Avisuccinivibrio stercorigallinarum</name>
    <dbReference type="NCBI Taxonomy" id="2840704"/>
    <lineage>
        <taxon>Bacteria</taxon>
        <taxon>Pseudomonadati</taxon>
        <taxon>Pseudomonadota</taxon>
        <taxon>Gammaproteobacteria</taxon>
        <taxon>Aeromonadales</taxon>
        <taxon>Succinivibrionaceae</taxon>
        <taxon>Succinivibrionaceae incertae sedis</taxon>
        <taxon>Candidatus Avisuccinivibrio</taxon>
    </lineage>
</organism>
<feature type="transmembrane region" description="Helical" evidence="8">
    <location>
        <begin position="833"/>
        <end position="855"/>
    </location>
</feature>
<dbReference type="InterPro" id="IPR024393">
    <property type="entry name" value="MscS_porin"/>
</dbReference>
<evidence type="ECO:0000313" key="15">
    <source>
        <dbReference type="EMBL" id="MBO8414849.1"/>
    </source>
</evidence>
<dbReference type="InterPro" id="IPR025692">
    <property type="entry name" value="MscS_IM_dom1"/>
</dbReference>
<name>A0A9D9GSH9_9GAMM</name>
<dbReference type="Pfam" id="PF21082">
    <property type="entry name" value="MS_channel_3rd"/>
    <property type="match status" value="1"/>
</dbReference>
<dbReference type="Proteomes" id="UP000823631">
    <property type="component" value="Unassembled WGS sequence"/>
</dbReference>
<dbReference type="Pfam" id="PF00924">
    <property type="entry name" value="MS_channel_2nd"/>
    <property type="match status" value="1"/>
</dbReference>
<dbReference type="PROSITE" id="PS01246">
    <property type="entry name" value="UPF0003"/>
    <property type="match status" value="1"/>
</dbReference>
<proteinExistence type="inferred from homology"/>
<dbReference type="Pfam" id="PF12794">
    <property type="entry name" value="MscS_TM"/>
    <property type="match status" value="1"/>
</dbReference>
<dbReference type="SUPFAM" id="SSF82861">
    <property type="entry name" value="Mechanosensitive channel protein MscS (YggB), transmembrane region"/>
    <property type="match status" value="1"/>
</dbReference>
<keyword evidence="4 8" id="KW-0812">Transmembrane</keyword>
<gene>
    <name evidence="15" type="ORF">IAB19_00500</name>
</gene>
<feature type="domain" description="Mechanosensitive ion channel MscS C-terminal" evidence="13">
    <location>
        <begin position="996"/>
        <end position="1079"/>
    </location>
</feature>
<dbReference type="Gene3D" id="1.10.287.1260">
    <property type="match status" value="1"/>
</dbReference>
<evidence type="ECO:0000313" key="16">
    <source>
        <dbReference type="Proteomes" id="UP000823631"/>
    </source>
</evidence>
<dbReference type="InterPro" id="IPR006686">
    <property type="entry name" value="MscS_channel_CS"/>
</dbReference>
<dbReference type="InterPro" id="IPR052702">
    <property type="entry name" value="MscS-like_channel"/>
</dbReference>
<dbReference type="InterPro" id="IPR049278">
    <property type="entry name" value="MS_channel_C"/>
</dbReference>
<feature type="transmembrane region" description="Helical" evidence="8">
    <location>
        <begin position="876"/>
        <end position="902"/>
    </location>
</feature>
<reference evidence="15" key="2">
    <citation type="journal article" date="2021" name="PeerJ">
        <title>Extensive microbial diversity within the chicken gut microbiome revealed by metagenomics and culture.</title>
        <authorList>
            <person name="Gilroy R."/>
            <person name="Ravi A."/>
            <person name="Getino M."/>
            <person name="Pursley I."/>
            <person name="Horton D.L."/>
            <person name="Alikhan N.F."/>
            <person name="Baker D."/>
            <person name="Gharbi K."/>
            <person name="Hall N."/>
            <person name="Watson M."/>
            <person name="Adriaenssens E.M."/>
            <person name="Foster-Nyarko E."/>
            <person name="Jarju S."/>
            <person name="Secka A."/>
            <person name="Antonio M."/>
            <person name="Oren A."/>
            <person name="Chaudhuri R.R."/>
            <person name="La Ragione R."/>
            <person name="Hildebrand F."/>
            <person name="Pallen M.J."/>
        </authorList>
    </citation>
    <scope>NUCLEOTIDE SEQUENCE</scope>
    <source>
        <strain evidence="15">17213</strain>
    </source>
</reference>
<comment type="similarity">
    <text evidence="2">Belongs to the MscS (TC 1.A.23) family.</text>
</comment>
<feature type="transmembrane region" description="Helical" evidence="8">
    <location>
        <begin position="678"/>
        <end position="697"/>
    </location>
</feature>
<feature type="transmembrane region" description="Helical" evidence="8">
    <location>
        <begin position="609"/>
        <end position="627"/>
    </location>
</feature>
<feature type="coiled-coil region" evidence="7">
    <location>
        <begin position="253"/>
        <end position="311"/>
    </location>
</feature>
<dbReference type="PANTHER" id="PTHR30347">
    <property type="entry name" value="POTASSIUM CHANNEL RELATED"/>
    <property type="match status" value="1"/>
</dbReference>
<dbReference type="Pfam" id="PF12795">
    <property type="entry name" value="MscS_porin"/>
    <property type="match status" value="1"/>
</dbReference>
<evidence type="ECO:0000259" key="10">
    <source>
        <dbReference type="Pfam" id="PF00924"/>
    </source>
</evidence>
<feature type="transmembrane region" description="Helical" evidence="8">
    <location>
        <begin position="781"/>
        <end position="801"/>
    </location>
</feature>
<dbReference type="InterPro" id="IPR011066">
    <property type="entry name" value="MscS_channel_C_sf"/>
</dbReference>
<keyword evidence="5 8" id="KW-1133">Transmembrane helix</keyword>
<keyword evidence="7" id="KW-0175">Coiled coil</keyword>
<dbReference type="GO" id="GO:0009992">
    <property type="term" value="P:intracellular water homeostasis"/>
    <property type="evidence" value="ECO:0007669"/>
    <property type="project" value="TreeGrafter"/>
</dbReference>
<dbReference type="AlphaFoldDB" id="A0A9D9GSH9"/>
<feature type="transmembrane region" description="Helical" evidence="8">
    <location>
        <begin position="703"/>
        <end position="723"/>
    </location>
</feature>
<protein>
    <submittedName>
        <fullName evidence="15">Mechanosensitive ion channel</fullName>
    </submittedName>
</protein>
<evidence type="ECO:0000259" key="12">
    <source>
        <dbReference type="Pfam" id="PF12795"/>
    </source>
</evidence>
<dbReference type="GO" id="GO:0005886">
    <property type="term" value="C:plasma membrane"/>
    <property type="evidence" value="ECO:0007669"/>
    <property type="project" value="UniProtKB-SubCell"/>
</dbReference>
<evidence type="ECO:0000259" key="13">
    <source>
        <dbReference type="Pfam" id="PF21082"/>
    </source>
</evidence>
<reference evidence="15" key="1">
    <citation type="submission" date="2020-10" db="EMBL/GenBank/DDBJ databases">
        <authorList>
            <person name="Gilroy R."/>
        </authorList>
    </citation>
    <scope>NUCLEOTIDE SEQUENCE</scope>
    <source>
        <strain evidence="15">17213</strain>
    </source>
</reference>
<dbReference type="PANTHER" id="PTHR30347:SF1">
    <property type="entry name" value="MECHANOSENSITIVE CHANNEL MSCK"/>
    <property type="match status" value="1"/>
</dbReference>
<feature type="transmembrane region" description="Helical" evidence="8">
    <location>
        <begin position="908"/>
        <end position="935"/>
    </location>
</feature>
<dbReference type="SUPFAM" id="SSF50182">
    <property type="entry name" value="Sm-like ribonucleoproteins"/>
    <property type="match status" value="1"/>
</dbReference>
<feature type="coiled-coil region" evidence="7">
    <location>
        <begin position="89"/>
        <end position="155"/>
    </location>
</feature>
<evidence type="ECO:0000256" key="1">
    <source>
        <dbReference type="ARBA" id="ARBA00004651"/>
    </source>
</evidence>
<evidence type="ECO:0000256" key="6">
    <source>
        <dbReference type="ARBA" id="ARBA00023136"/>
    </source>
</evidence>
<feature type="domain" description="Mechanosensitive ion channel MscS" evidence="10">
    <location>
        <begin position="923"/>
        <end position="988"/>
    </location>
</feature>
<evidence type="ECO:0000256" key="5">
    <source>
        <dbReference type="ARBA" id="ARBA00022989"/>
    </source>
</evidence>
<keyword evidence="6 8" id="KW-0472">Membrane</keyword>
<dbReference type="InterPro" id="IPR006685">
    <property type="entry name" value="MscS_channel_2nd"/>
</dbReference>
<comment type="caution">
    <text evidence="15">The sequence shown here is derived from an EMBL/GenBank/DDBJ whole genome shotgun (WGS) entry which is preliminary data.</text>
</comment>
<evidence type="ECO:0000259" key="11">
    <source>
        <dbReference type="Pfam" id="PF12794"/>
    </source>
</evidence>
<dbReference type="InterPro" id="IPR049142">
    <property type="entry name" value="MS_channel_1st"/>
</dbReference>
<dbReference type="InterPro" id="IPR010920">
    <property type="entry name" value="LSM_dom_sf"/>
</dbReference>